<organism evidence="1 2">
    <name type="scientific">Salinispira pacifica</name>
    <dbReference type="NCBI Taxonomy" id="1307761"/>
    <lineage>
        <taxon>Bacteria</taxon>
        <taxon>Pseudomonadati</taxon>
        <taxon>Spirochaetota</taxon>
        <taxon>Spirochaetia</taxon>
        <taxon>Spirochaetales</taxon>
        <taxon>Spirochaetaceae</taxon>
        <taxon>Salinispira</taxon>
    </lineage>
</organism>
<accession>V5WK83</accession>
<keyword evidence="2" id="KW-1185">Reference proteome</keyword>
<dbReference type="HOGENOM" id="CLU_3157619_0_0_12"/>
<sequence length="48" mass="5773">MGGGRTGFSENSRMTFRNERFFIDTRIFINKYTFLFARFTMSSYSRNI</sequence>
<evidence type="ECO:0000313" key="1">
    <source>
        <dbReference type="EMBL" id="AHC16227.1"/>
    </source>
</evidence>
<dbReference type="STRING" id="1307761.L21SP2_2879"/>
<name>V5WK83_9SPIO</name>
<reference evidence="1 2" key="1">
    <citation type="journal article" date="2015" name="Stand. Genomic Sci.">
        <title>Complete genome sequence and description of Salinispira pacifica gen. nov., sp. nov., a novel spirochaete isolated form a hypersaline microbial mat.</title>
        <authorList>
            <person name="Ben Hania W."/>
            <person name="Joseph M."/>
            <person name="Schumann P."/>
            <person name="Bunk B."/>
            <person name="Fiebig A."/>
            <person name="Sproer C."/>
            <person name="Klenk H.P."/>
            <person name="Fardeau M.L."/>
            <person name="Spring S."/>
        </authorList>
    </citation>
    <scope>NUCLEOTIDE SEQUENCE [LARGE SCALE GENOMIC DNA]</scope>
    <source>
        <strain evidence="1 2">L21-RPul-D2</strain>
    </source>
</reference>
<proteinExistence type="predicted"/>
<dbReference type="EMBL" id="CP006939">
    <property type="protein sequence ID" value="AHC16227.1"/>
    <property type="molecule type" value="Genomic_DNA"/>
</dbReference>
<dbReference type="KEGG" id="slr:L21SP2_2879"/>
<gene>
    <name evidence="1" type="ORF">L21SP2_2879</name>
</gene>
<dbReference type="AlphaFoldDB" id="V5WK83"/>
<dbReference type="Proteomes" id="UP000018680">
    <property type="component" value="Chromosome"/>
</dbReference>
<protein>
    <submittedName>
        <fullName evidence="1">Uncharacterized protein</fullName>
    </submittedName>
</protein>
<evidence type="ECO:0000313" key="2">
    <source>
        <dbReference type="Proteomes" id="UP000018680"/>
    </source>
</evidence>